<dbReference type="SUPFAM" id="SSF56349">
    <property type="entry name" value="DNA breaking-rejoining enzymes"/>
    <property type="match status" value="1"/>
</dbReference>
<comment type="caution">
    <text evidence="2">The sequence shown here is derived from an EMBL/GenBank/DDBJ whole genome shotgun (WGS) entry which is preliminary data.</text>
</comment>
<evidence type="ECO:0000256" key="1">
    <source>
        <dbReference type="ARBA" id="ARBA00023172"/>
    </source>
</evidence>
<keyword evidence="1" id="KW-0233">DNA recombination</keyword>
<reference evidence="2 3" key="1">
    <citation type="submission" date="2017-07" db="EMBL/GenBank/DDBJ databases">
        <title>Amycolatopsis antarcticus sp. nov., isolated from the surface of an Antarcticus brown macroalga.</title>
        <authorList>
            <person name="Wang J."/>
            <person name="Leiva S."/>
            <person name="Huang J."/>
            <person name="Huang Y."/>
        </authorList>
    </citation>
    <scope>NUCLEOTIDE SEQUENCE [LARGE SCALE GENOMIC DNA]</scope>
    <source>
        <strain evidence="2 3">AU-G6</strain>
    </source>
</reference>
<organism evidence="2 3">
    <name type="scientific">Amycolatopsis antarctica</name>
    <dbReference type="NCBI Taxonomy" id="1854586"/>
    <lineage>
        <taxon>Bacteria</taxon>
        <taxon>Bacillati</taxon>
        <taxon>Actinomycetota</taxon>
        <taxon>Actinomycetes</taxon>
        <taxon>Pseudonocardiales</taxon>
        <taxon>Pseudonocardiaceae</taxon>
        <taxon>Amycolatopsis</taxon>
    </lineage>
</organism>
<dbReference type="InterPro" id="IPR013762">
    <property type="entry name" value="Integrase-like_cat_sf"/>
</dbReference>
<dbReference type="InterPro" id="IPR011010">
    <property type="entry name" value="DNA_brk_join_enz"/>
</dbReference>
<keyword evidence="3" id="KW-1185">Reference proteome</keyword>
<name>A0A263D9M8_9PSEU</name>
<evidence type="ECO:0000313" key="3">
    <source>
        <dbReference type="Proteomes" id="UP000242444"/>
    </source>
</evidence>
<dbReference type="GO" id="GO:0003677">
    <property type="term" value="F:DNA binding"/>
    <property type="evidence" value="ECO:0007669"/>
    <property type="project" value="InterPro"/>
</dbReference>
<dbReference type="RefSeq" id="WP_094860860.1">
    <property type="nucleotide sequence ID" value="NZ_NKYE01000001.1"/>
</dbReference>
<dbReference type="InParanoid" id="A0A263D9M8"/>
<dbReference type="GO" id="GO:0015074">
    <property type="term" value="P:DNA integration"/>
    <property type="evidence" value="ECO:0007669"/>
    <property type="project" value="InterPro"/>
</dbReference>
<dbReference type="GO" id="GO:0006310">
    <property type="term" value="P:DNA recombination"/>
    <property type="evidence" value="ECO:0007669"/>
    <property type="project" value="UniProtKB-KW"/>
</dbReference>
<sequence length="130" mass="14985">MLPWEKPDGELRTHRLLFRWRDGGHLKARAYSETVWKPSLVAAKVIPEPVADSRGRRRYVTTRKEGTHQLRHFYASVMLADGVSVKDLSVFLGHQDAAFTLKVYSHLMPDSYDRARHAMDARLFRPRAVG</sequence>
<gene>
    <name evidence="2" type="ORF">CFN78_02590</name>
</gene>
<dbReference type="EMBL" id="NKYE01000001">
    <property type="protein sequence ID" value="OZM75081.1"/>
    <property type="molecule type" value="Genomic_DNA"/>
</dbReference>
<dbReference type="OrthoDB" id="1822491at2"/>
<accession>A0A263D9M8</accession>
<evidence type="ECO:0000313" key="2">
    <source>
        <dbReference type="EMBL" id="OZM75081.1"/>
    </source>
</evidence>
<protein>
    <submittedName>
        <fullName evidence="2">Integrase</fullName>
    </submittedName>
</protein>
<dbReference type="AlphaFoldDB" id="A0A263D9M8"/>
<dbReference type="Gene3D" id="1.10.443.10">
    <property type="entry name" value="Intergrase catalytic core"/>
    <property type="match status" value="1"/>
</dbReference>
<proteinExistence type="predicted"/>
<dbReference type="Proteomes" id="UP000242444">
    <property type="component" value="Unassembled WGS sequence"/>
</dbReference>